<feature type="domain" description="Pseudouridine synthase RsuA/RluA-like" evidence="2">
    <location>
        <begin position="84"/>
        <end position="241"/>
    </location>
</feature>
<dbReference type="CDD" id="cd02869">
    <property type="entry name" value="PseudoU_synth_RluA_like"/>
    <property type="match status" value="1"/>
</dbReference>
<dbReference type="Gene3D" id="3.30.2350.10">
    <property type="entry name" value="Pseudouridine synthase"/>
    <property type="match status" value="1"/>
</dbReference>
<sequence length="320" mass="36701">MSYLLKATLCAADEGRTPDDFLFWLLPRHSEYERTQLLVRATLGSTPLSEIEYLPGSGELSVLLEDHQEDAVASGWQIVWERHDLMVICKPHQLPVSRTTRNLFGTLISEIRRHTPWRDARLMHRLDAETAGLILIAKHEAADRRWKKRLNRLVGVKEYYARVWGAPSWEHLEDFTPLSERVDSEIRTRMYPVSDADSAVYRSVKQCHSEFDVIEKEEESALIRCRIHTGRKHQIRAHLAAQGHPIVGDKIYSHDGSFYLKRLDAPLSAEDLRELGADYQLLVASKLVLNLPGEQVTLTLPSALDHPTEVELAREYFSCM</sequence>
<evidence type="ECO:0000313" key="3">
    <source>
        <dbReference type="EMBL" id="SIS86765.1"/>
    </source>
</evidence>
<dbReference type="OrthoDB" id="9807829at2"/>
<protein>
    <submittedName>
        <fullName evidence="3">23S rRNA pseudouridine1911/1915/1917 synthase</fullName>
    </submittedName>
</protein>
<dbReference type="STRING" id="484498.SAMN05421686_105262"/>
<accession>A0A1N7MKS2</accession>
<dbReference type="SUPFAM" id="SSF55120">
    <property type="entry name" value="Pseudouridine synthase"/>
    <property type="match status" value="1"/>
</dbReference>
<dbReference type="GO" id="GO:0003723">
    <property type="term" value="F:RNA binding"/>
    <property type="evidence" value="ECO:0007669"/>
    <property type="project" value="InterPro"/>
</dbReference>
<name>A0A1N7MKS2_9GAMM</name>
<dbReference type="GO" id="GO:0140098">
    <property type="term" value="F:catalytic activity, acting on RNA"/>
    <property type="evidence" value="ECO:0007669"/>
    <property type="project" value="UniProtKB-ARBA"/>
</dbReference>
<dbReference type="GO" id="GO:0009982">
    <property type="term" value="F:pseudouridine synthase activity"/>
    <property type="evidence" value="ECO:0007669"/>
    <property type="project" value="InterPro"/>
</dbReference>
<dbReference type="AlphaFoldDB" id="A0A1N7MKS2"/>
<dbReference type="InterPro" id="IPR006145">
    <property type="entry name" value="PsdUridine_synth_RsuA/RluA"/>
</dbReference>
<dbReference type="EMBL" id="FTOH01000005">
    <property type="protein sequence ID" value="SIS86765.1"/>
    <property type="molecule type" value="Genomic_DNA"/>
</dbReference>
<dbReference type="RefSeq" id="WP_076515659.1">
    <property type="nucleotide sequence ID" value="NZ_FTOH01000005.1"/>
</dbReference>
<dbReference type="InterPro" id="IPR020103">
    <property type="entry name" value="PsdUridine_synth_cat_dom_sf"/>
</dbReference>
<keyword evidence="4" id="KW-1185">Reference proteome</keyword>
<proteinExistence type="inferred from homology"/>
<comment type="similarity">
    <text evidence="1">Belongs to the pseudouridine synthase RluA family.</text>
</comment>
<dbReference type="PANTHER" id="PTHR21600:SF87">
    <property type="entry name" value="RNA PSEUDOURIDYLATE SYNTHASE DOMAIN-CONTAINING PROTEIN 1"/>
    <property type="match status" value="1"/>
</dbReference>
<evidence type="ECO:0000313" key="4">
    <source>
        <dbReference type="Proteomes" id="UP000185639"/>
    </source>
</evidence>
<dbReference type="InterPro" id="IPR050188">
    <property type="entry name" value="RluA_PseudoU_synthase"/>
</dbReference>
<dbReference type="GO" id="GO:0000455">
    <property type="term" value="P:enzyme-directed rRNA pseudouridine synthesis"/>
    <property type="evidence" value="ECO:0007669"/>
    <property type="project" value="TreeGrafter"/>
</dbReference>
<dbReference type="Pfam" id="PF00849">
    <property type="entry name" value="PseudoU_synth_2"/>
    <property type="match status" value="1"/>
</dbReference>
<evidence type="ECO:0000256" key="1">
    <source>
        <dbReference type="ARBA" id="ARBA00010876"/>
    </source>
</evidence>
<gene>
    <name evidence="3" type="ORF">SAMN05421686_105262</name>
</gene>
<evidence type="ECO:0000259" key="2">
    <source>
        <dbReference type="Pfam" id="PF00849"/>
    </source>
</evidence>
<organism evidence="3 4">
    <name type="scientific">Thalassolituus maritimus</name>
    <dbReference type="NCBI Taxonomy" id="484498"/>
    <lineage>
        <taxon>Bacteria</taxon>
        <taxon>Pseudomonadati</taxon>
        <taxon>Pseudomonadota</taxon>
        <taxon>Gammaproteobacteria</taxon>
        <taxon>Oceanospirillales</taxon>
        <taxon>Oceanospirillaceae</taxon>
        <taxon>Thalassolituus</taxon>
    </lineage>
</organism>
<dbReference type="Proteomes" id="UP000185639">
    <property type="component" value="Unassembled WGS sequence"/>
</dbReference>
<reference evidence="4" key="1">
    <citation type="submission" date="2017-01" db="EMBL/GenBank/DDBJ databases">
        <authorList>
            <person name="Varghese N."/>
            <person name="Submissions S."/>
        </authorList>
    </citation>
    <scope>NUCLEOTIDE SEQUENCE [LARGE SCALE GENOMIC DNA]</scope>
    <source>
        <strain evidence="4">DSM 24913</strain>
    </source>
</reference>
<dbReference type="PANTHER" id="PTHR21600">
    <property type="entry name" value="MITOCHONDRIAL RNA PSEUDOURIDINE SYNTHASE"/>
    <property type="match status" value="1"/>
</dbReference>